<feature type="compositionally biased region" description="Basic and acidic residues" evidence="1">
    <location>
        <begin position="144"/>
        <end position="155"/>
    </location>
</feature>
<proteinExistence type="predicted"/>
<accession>A0A238BPM1</accession>
<reference evidence="2 3" key="1">
    <citation type="submission" date="2015-12" db="EMBL/GenBank/DDBJ databases">
        <title>Draft genome of the nematode, Onchocerca flexuosa.</title>
        <authorList>
            <person name="Mitreva M."/>
        </authorList>
    </citation>
    <scope>NUCLEOTIDE SEQUENCE [LARGE SCALE GENOMIC DNA]</scope>
    <source>
        <strain evidence="2">Red Deer</strain>
    </source>
</reference>
<evidence type="ECO:0000256" key="1">
    <source>
        <dbReference type="SAM" id="MobiDB-lite"/>
    </source>
</evidence>
<evidence type="ECO:0000313" key="3">
    <source>
        <dbReference type="Proteomes" id="UP000242913"/>
    </source>
</evidence>
<organism evidence="2 3">
    <name type="scientific">Onchocerca flexuosa</name>
    <dbReference type="NCBI Taxonomy" id="387005"/>
    <lineage>
        <taxon>Eukaryota</taxon>
        <taxon>Metazoa</taxon>
        <taxon>Ecdysozoa</taxon>
        <taxon>Nematoda</taxon>
        <taxon>Chromadorea</taxon>
        <taxon>Rhabditida</taxon>
        <taxon>Spirurina</taxon>
        <taxon>Spiruromorpha</taxon>
        <taxon>Filarioidea</taxon>
        <taxon>Onchocercidae</taxon>
        <taxon>Onchocerca</taxon>
    </lineage>
</organism>
<protein>
    <submittedName>
        <fullName evidence="2">Uncharacterized protein</fullName>
    </submittedName>
</protein>
<evidence type="ECO:0000313" key="2">
    <source>
        <dbReference type="EMBL" id="OZC06528.1"/>
    </source>
</evidence>
<keyword evidence="3" id="KW-1185">Reference proteome</keyword>
<gene>
    <name evidence="2" type="ORF">X798_06478</name>
</gene>
<dbReference type="AlphaFoldDB" id="A0A238BPM1"/>
<dbReference type="EMBL" id="KZ270093">
    <property type="protein sequence ID" value="OZC06528.1"/>
    <property type="molecule type" value="Genomic_DNA"/>
</dbReference>
<feature type="region of interest" description="Disordered" evidence="1">
    <location>
        <begin position="93"/>
        <end position="113"/>
    </location>
</feature>
<dbReference type="Proteomes" id="UP000242913">
    <property type="component" value="Unassembled WGS sequence"/>
</dbReference>
<name>A0A238BPM1_9BILA</name>
<sequence length="166" mass="18772">MNTPRFVACTQITFCHPLVNIVPISVVQQEDPHQDFSLSDEEVSPADILVSFVALSQRSLLHLEVGLEKSHVSNGNVGCEVSGEDSNEQMISTSNIDTTDDGNGVVNSDKRQQKSDNLDRFDTLYRQLEGLSLNLEKQTEDFEKRLQEERDRTDAQMRQLLTKTFK</sequence>
<feature type="region of interest" description="Disordered" evidence="1">
    <location>
        <begin position="144"/>
        <end position="166"/>
    </location>
</feature>
<dbReference type="OrthoDB" id="10536672at2759"/>